<name>A0A1I3ZC06_9GAMM</name>
<evidence type="ECO:0000256" key="9">
    <source>
        <dbReference type="ARBA" id="ARBA00022840"/>
    </source>
</evidence>
<keyword evidence="5" id="KW-0808">Transferase</keyword>
<dbReference type="Pfam" id="PF00512">
    <property type="entry name" value="HisKA"/>
    <property type="match status" value="1"/>
</dbReference>
<protein>
    <recommendedName>
        <fullName evidence="3">histidine kinase</fullName>
        <ecNumber evidence="3">2.7.13.3</ecNumber>
    </recommendedName>
</protein>
<reference evidence="16" key="1">
    <citation type="submission" date="2016-10" db="EMBL/GenBank/DDBJ databases">
        <authorList>
            <person name="Varghese N."/>
            <person name="Submissions S."/>
        </authorList>
    </citation>
    <scope>NUCLEOTIDE SEQUENCE [LARGE SCALE GENOMIC DNA]</scope>
    <source>
        <strain evidence="16">DSM 11578</strain>
    </source>
</reference>
<dbReference type="SUPFAM" id="SSF47384">
    <property type="entry name" value="Homodimeric domain of signal transducing histidine kinase"/>
    <property type="match status" value="1"/>
</dbReference>
<evidence type="ECO:0000256" key="1">
    <source>
        <dbReference type="ARBA" id="ARBA00000085"/>
    </source>
</evidence>
<keyword evidence="11" id="KW-0902">Two-component regulatory system</keyword>
<dbReference type="PRINTS" id="PR00344">
    <property type="entry name" value="BCTRLSENSOR"/>
</dbReference>
<dbReference type="GO" id="GO:0000155">
    <property type="term" value="F:phosphorelay sensor kinase activity"/>
    <property type="evidence" value="ECO:0007669"/>
    <property type="project" value="InterPro"/>
</dbReference>
<feature type="domain" description="Histidine kinase" evidence="14">
    <location>
        <begin position="225"/>
        <end position="439"/>
    </location>
</feature>
<organism evidence="15 16">
    <name type="scientific">Methylophaga sulfidovorans</name>
    <dbReference type="NCBI Taxonomy" id="45496"/>
    <lineage>
        <taxon>Bacteria</taxon>
        <taxon>Pseudomonadati</taxon>
        <taxon>Pseudomonadota</taxon>
        <taxon>Gammaproteobacteria</taxon>
        <taxon>Thiotrichales</taxon>
        <taxon>Piscirickettsiaceae</taxon>
        <taxon>Methylophaga</taxon>
    </lineage>
</organism>
<dbReference type="Pfam" id="PF02518">
    <property type="entry name" value="HATPase_c"/>
    <property type="match status" value="1"/>
</dbReference>
<keyword evidence="12 13" id="KW-0472">Membrane</keyword>
<dbReference type="SMART" id="SM00387">
    <property type="entry name" value="HATPase_c"/>
    <property type="match status" value="1"/>
</dbReference>
<keyword evidence="8 15" id="KW-0418">Kinase</keyword>
<comment type="catalytic activity">
    <reaction evidence="1">
        <text>ATP + protein L-histidine = ADP + protein N-phospho-L-histidine.</text>
        <dbReference type="EC" id="2.7.13.3"/>
    </reaction>
</comment>
<dbReference type="AlphaFoldDB" id="A0A1I3ZC06"/>
<dbReference type="STRING" id="45496.SAMN04488079_11071"/>
<evidence type="ECO:0000256" key="11">
    <source>
        <dbReference type="ARBA" id="ARBA00023012"/>
    </source>
</evidence>
<dbReference type="EMBL" id="FOSH01000010">
    <property type="protein sequence ID" value="SFK41420.1"/>
    <property type="molecule type" value="Genomic_DNA"/>
</dbReference>
<proteinExistence type="predicted"/>
<dbReference type="PANTHER" id="PTHR45436:SF14">
    <property type="entry name" value="SENSOR PROTEIN QSEC"/>
    <property type="match status" value="1"/>
</dbReference>
<dbReference type="Proteomes" id="UP000198924">
    <property type="component" value="Unassembled WGS sequence"/>
</dbReference>
<keyword evidence="4" id="KW-0597">Phosphoprotein</keyword>
<sequence length="443" mass="50202">MKSIRLYLLLALLATITLVNFVSLLHGYQSSMQKAQNLFDSRLESTAILIASANSRQVGQETVTNQQTPYTFFQIIDDNGQLLTRSENAPDKVLGELEQGFHIINFGSYRWRNYVYRDTVLQRWVIVAERIDIRYMLAEDVVMESLLPIVMAIPVAALIIWFAVGIGLKPLNAFASQLSERRADDLRPIELERVPKELTTVVNNTNSLLLRLAEAFDREQRFSADAAHELRTPVSVLKVHLHNLRTRLGKDDEDIILLRDGVERMGHLIEQILALYRTSPDQAAVKFEHVDLFKMVQEIIARGYDAFESKQQEIELDGESHIIEGNVFALETLISNLLNNANKYTPEKGQIHAVVRRHEEGVLLRVEDSGPGIPEDQYQRVFERFYRLHGDQHNSGVVGCGLGLTIVKHIADLHHASIQLGTSAWGHGLRVDVIFPLRAVNYA</sequence>
<dbReference type="PROSITE" id="PS50109">
    <property type="entry name" value="HIS_KIN"/>
    <property type="match status" value="1"/>
</dbReference>
<dbReference type="InterPro" id="IPR003594">
    <property type="entry name" value="HATPase_dom"/>
</dbReference>
<comment type="subcellular location">
    <subcellularLocation>
        <location evidence="2">Membrane</location>
        <topology evidence="2">Multi-pass membrane protein</topology>
    </subcellularLocation>
</comment>
<evidence type="ECO:0000256" key="7">
    <source>
        <dbReference type="ARBA" id="ARBA00022741"/>
    </source>
</evidence>
<dbReference type="InterPro" id="IPR003661">
    <property type="entry name" value="HisK_dim/P_dom"/>
</dbReference>
<dbReference type="GO" id="GO:0005886">
    <property type="term" value="C:plasma membrane"/>
    <property type="evidence" value="ECO:0007669"/>
    <property type="project" value="TreeGrafter"/>
</dbReference>
<dbReference type="Gene3D" id="1.10.287.130">
    <property type="match status" value="1"/>
</dbReference>
<keyword evidence="16" id="KW-1185">Reference proteome</keyword>
<dbReference type="PANTHER" id="PTHR45436">
    <property type="entry name" value="SENSOR HISTIDINE KINASE YKOH"/>
    <property type="match status" value="1"/>
</dbReference>
<keyword evidence="7" id="KW-0547">Nucleotide-binding</keyword>
<dbReference type="InterPro" id="IPR036890">
    <property type="entry name" value="HATPase_C_sf"/>
</dbReference>
<keyword evidence="10 13" id="KW-1133">Transmembrane helix</keyword>
<evidence type="ECO:0000256" key="3">
    <source>
        <dbReference type="ARBA" id="ARBA00012438"/>
    </source>
</evidence>
<evidence type="ECO:0000256" key="13">
    <source>
        <dbReference type="SAM" id="Phobius"/>
    </source>
</evidence>
<dbReference type="SUPFAM" id="SSF55874">
    <property type="entry name" value="ATPase domain of HSP90 chaperone/DNA topoisomerase II/histidine kinase"/>
    <property type="match status" value="1"/>
</dbReference>
<keyword evidence="9" id="KW-0067">ATP-binding</keyword>
<evidence type="ECO:0000313" key="15">
    <source>
        <dbReference type="EMBL" id="SFK41420.1"/>
    </source>
</evidence>
<evidence type="ECO:0000256" key="2">
    <source>
        <dbReference type="ARBA" id="ARBA00004141"/>
    </source>
</evidence>
<dbReference type="Gene3D" id="3.30.565.10">
    <property type="entry name" value="Histidine kinase-like ATPase, C-terminal domain"/>
    <property type="match status" value="1"/>
</dbReference>
<dbReference type="InterPro" id="IPR004358">
    <property type="entry name" value="Sig_transdc_His_kin-like_C"/>
</dbReference>
<evidence type="ECO:0000256" key="12">
    <source>
        <dbReference type="ARBA" id="ARBA00023136"/>
    </source>
</evidence>
<evidence type="ECO:0000256" key="8">
    <source>
        <dbReference type="ARBA" id="ARBA00022777"/>
    </source>
</evidence>
<dbReference type="OrthoDB" id="9809766at2"/>
<accession>A0A1I3ZC06</accession>
<dbReference type="SMART" id="SM00388">
    <property type="entry name" value="HisKA"/>
    <property type="match status" value="1"/>
</dbReference>
<dbReference type="InterPro" id="IPR036097">
    <property type="entry name" value="HisK_dim/P_sf"/>
</dbReference>
<keyword evidence="6 13" id="KW-0812">Transmembrane</keyword>
<dbReference type="CDD" id="cd00075">
    <property type="entry name" value="HATPase"/>
    <property type="match status" value="1"/>
</dbReference>
<dbReference type="InterPro" id="IPR005467">
    <property type="entry name" value="His_kinase_dom"/>
</dbReference>
<dbReference type="EC" id="2.7.13.3" evidence="3"/>
<feature type="transmembrane region" description="Helical" evidence="13">
    <location>
        <begin position="146"/>
        <end position="168"/>
    </location>
</feature>
<dbReference type="InterPro" id="IPR050428">
    <property type="entry name" value="TCS_sensor_his_kinase"/>
</dbReference>
<dbReference type="CDD" id="cd00082">
    <property type="entry name" value="HisKA"/>
    <property type="match status" value="1"/>
</dbReference>
<evidence type="ECO:0000313" key="16">
    <source>
        <dbReference type="Proteomes" id="UP000198924"/>
    </source>
</evidence>
<gene>
    <name evidence="15" type="ORF">SAMN04488079_11071</name>
</gene>
<dbReference type="GO" id="GO:0005524">
    <property type="term" value="F:ATP binding"/>
    <property type="evidence" value="ECO:0007669"/>
    <property type="project" value="UniProtKB-KW"/>
</dbReference>
<evidence type="ECO:0000256" key="6">
    <source>
        <dbReference type="ARBA" id="ARBA00022692"/>
    </source>
</evidence>
<evidence type="ECO:0000259" key="14">
    <source>
        <dbReference type="PROSITE" id="PS50109"/>
    </source>
</evidence>
<evidence type="ECO:0000256" key="5">
    <source>
        <dbReference type="ARBA" id="ARBA00022679"/>
    </source>
</evidence>
<evidence type="ECO:0000256" key="4">
    <source>
        <dbReference type="ARBA" id="ARBA00022553"/>
    </source>
</evidence>
<evidence type="ECO:0000256" key="10">
    <source>
        <dbReference type="ARBA" id="ARBA00022989"/>
    </source>
</evidence>